<dbReference type="AlphaFoldDB" id="A0A963Z729"/>
<feature type="region of interest" description="Disordered" evidence="1">
    <location>
        <begin position="1"/>
        <end position="22"/>
    </location>
</feature>
<evidence type="ECO:0000256" key="1">
    <source>
        <dbReference type="SAM" id="MobiDB-lite"/>
    </source>
</evidence>
<evidence type="ECO:0008006" key="4">
    <source>
        <dbReference type="Google" id="ProtNLM"/>
    </source>
</evidence>
<keyword evidence="3" id="KW-1185">Reference proteome</keyword>
<evidence type="ECO:0000313" key="2">
    <source>
        <dbReference type="EMBL" id="MCB8884035.1"/>
    </source>
</evidence>
<evidence type="ECO:0000313" key="3">
    <source>
        <dbReference type="Proteomes" id="UP000721844"/>
    </source>
</evidence>
<comment type="caution">
    <text evidence="2">The sequence shown here is derived from an EMBL/GenBank/DDBJ whole genome shotgun (WGS) entry which is preliminary data.</text>
</comment>
<feature type="compositionally biased region" description="Polar residues" evidence="1">
    <location>
        <begin position="7"/>
        <end position="16"/>
    </location>
</feature>
<gene>
    <name evidence="2" type="ORF">ACELLULO517_27620</name>
</gene>
<dbReference type="RefSeq" id="WP_227310777.1">
    <property type="nucleotide sequence ID" value="NZ_JAESVA010000021.1"/>
</dbReference>
<organism evidence="2 3">
    <name type="scientific">Acidisoma cellulosilyticum</name>
    <dbReference type="NCBI Taxonomy" id="2802395"/>
    <lineage>
        <taxon>Bacteria</taxon>
        <taxon>Pseudomonadati</taxon>
        <taxon>Pseudomonadota</taxon>
        <taxon>Alphaproteobacteria</taxon>
        <taxon>Acetobacterales</taxon>
        <taxon>Acidocellaceae</taxon>
        <taxon>Acidisoma</taxon>
    </lineage>
</organism>
<dbReference type="EMBL" id="JAESVA010000021">
    <property type="protein sequence ID" value="MCB8884035.1"/>
    <property type="molecule type" value="Genomic_DNA"/>
</dbReference>
<dbReference type="Proteomes" id="UP000721844">
    <property type="component" value="Unassembled WGS sequence"/>
</dbReference>
<accession>A0A963Z729</accession>
<name>A0A963Z729_9PROT</name>
<protein>
    <recommendedName>
        <fullName evidence="4">ParA family protein</fullName>
    </recommendedName>
</protein>
<reference evidence="2 3" key="1">
    <citation type="journal article" date="2021" name="Microorganisms">
        <title>Acidisoma silvae sp. nov. and Acidisomacellulosilytica sp. nov., Two Acidophilic Bacteria Isolated from Decaying Wood, Hydrolyzing Cellulose and Producing Poly-3-hydroxybutyrate.</title>
        <authorList>
            <person name="Mieszkin S."/>
            <person name="Pouder E."/>
            <person name="Uroz S."/>
            <person name="Simon-Colin C."/>
            <person name="Alain K."/>
        </authorList>
    </citation>
    <scope>NUCLEOTIDE SEQUENCE [LARGE SCALE GENOMIC DNA]</scope>
    <source>
        <strain evidence="2 3">HW T5.17</strain>
    </source>
</reference>
<proteinExistence type="predicted"/>
<sequence>MARPATATDTVPQTEIPSAPPKLIVPLGRGSRGKSWWARWAVERAQSQGREVVVADADRTNPTLSSYFDDVVTPPSADDRDVREWLATFIEAQIEQRFTGVLDLGGGDLILKRIAREMSLVDFLGQHGIQPVAVHLLGPDADDLAYLRDVETDNLFAPEATILIFNEALVPLHRTPRAAFTETVQAHPILAKTLDRGAKLVWMPRLEPAQDIDTRRLTFAAAEASQVKDGQTPIGPWKRQQIATWRRAMETAFAPVADWLP</sequence>